<dbReference type="Pfam" id="PF01717">
    <property type="entry name" value="Meth_synt_2"/>
    <property type="match status" value="1"/>
</dbReference>
<keyword evidence="5 11" id="KW-0028">Amino-acid biosynthesis</keyword>
<evidence type="ECO:0000313" key="21">
    <source>
        <dbReference type="Proteomes" id="UP000344571"/>
    </source>
</evidence>
<dbReference type="GO" id="GO:0071265">
    <property type="term" value="P:L-methionine biosynthetic process"/>
    <property type="evidence" value="ECO:0007669"/>
    <property type="project" value="UniProtKB-ARBA"/>
</dbReference>
<evidence type="ECO:0000256" key="10">
    <source>
        <dbReference type="ARBA" id="ARBA00023167"/>
    </source>
</evidence>
<feature type="binding site" evidence="11">
    <location>
        <begin position="16"/>
        <end position="19"/>
    </location>
    <ligand>
        <name>5-methyltetrahydropteroyltri-L-glutamate</name>
        <dbReference type="ChEBI" id="CHEBI:58207"/>
    </ligand>
</feature>
<feature type="binding site" evidence="11">
    <location>
        <position position="646"/>
    </location>
    <ligand>
        <name>Zn(2+)</name>
        <dbReference type="ChEBI" id="CHEBI:29105"/>
        <note>catalytic</note>
    </ligand>
</feature>
<evidence type="ECO:0000256" key="9">
    <source>
        <dbReference type="ARBA" id="ARBA00022833"/>
    </source>
</evidence>
<feature type="region of interest" description="Disordered" evidence="15">
    <location>
        <begin position="755"/>
        <end position="776"/>
    </location>
</feature>
<dbReference type="GO" id="GO:0032259">
    <property type="term" value="P:methylation"/>
    <property type="evidence" value="ECO:0007669"/>
    <property type="project" value="UniProtKB-KW"/>
</dbReference>
<feature type="binding site" evidence="11">
    <location>
        <position position="670"/>
    </location>
    <ligand>
        <name>Zn(2+)</name>
        <dbReference type="ChEBI" id="CHEBI:29105"/>
        <note>catalytic</note>
    </ligand>
</feature>
<gene>
    <name evidence="11" type="primary">metE</name>
    <name evidence="18" type="ORF">CO192_14275</name>
    <name evidence="19" type="ORF">EAO82_10380</name>
</gene>
<proteinExistence type="inferred from homology"/>
<dbReference type="AlphaFoldDB" id="A0AA92EKN5"/>
<dbReference type="GO" id="GO:0003871">
    <property type="term" value="F:5-methyltetrahydropteroyltriglutamate-homocysteine S-methyltransferase activity"/>
    <property type="evidence" value="ECO:0007669"/>
    <property type="project" value="UniProtKB-UniRule"/>
</dbReference>
<sequence length="776" mass="86436">MALAHSLGFPRIGRDRELKKALEAYWAGKLDQPALLQVGRELRARHWQVQADAGLDLLPVGDFAWYDQVLTHSLTVGAVPPRFATDAAPTLDTLFQMARGVSQGGKQTFACEMTKWFDTNYHYLVPEFSRDQDFSLQWTQLFDEVAEAQALGHAVKPVVLGPLSYLWLGKVKGEGFDKLELLERLLPVYVQIFNRLAEQGVEWVQIDEPALVLDLPADWKAAFESAYNLLQRAPLKKLVATFFGGLEDNLGLACNLPVDGLHVDLVRAPEQLPLILDRLPTYKVLSLGVVNGRNIWRCDLSATLAKLGQAKERWGERLWVAPSCSLLHSPVDLQREDQLDDELLGWLAFATQKVGEVSLLARTLNTPDDAMVREANAASDAIQLARRQSKRIHDPAVAARLAEVKAQDAKRNAAYPEREWLQQQALKLPAWPTTTIGSFPQTTEIRASRQAFKQGRLAEADYIDAMRAEIELVVREQEALGLDVLVHGEAERNDMVEYFGEQLSGYAFSRFGWVQSYGSRCVKPPIIYGDISRPAPMTVEWTRYAQSLTSKPMKGMLTGPVTMLMWSFPREDVSRELSARQLALAIRDEVVDLEAAGIGIIQIDEPAFREGLPLRAAAQPAYLEWAAAAFRLSASGVEDTTQIHTHMCYSEFNHILDSIAAMDADVITIETSRSDMQLLEAFSDFAYPNAIGPGVYDIHSPRVPQVAEMVRLLRKAARVIPAERLWVNPDCGLKTRGWPETRAALAAMVQATQQLRTETAGAPSHSASTRRAQPVE</sequence>
<comment type="cofactor">
    <cofactor evidence="13">
        <name>Zn(2+)</name>
        <dbReference type="ChEBI" id="CHEBI:29105"/>
    </cofactor>
    <text evidence="13">Binds 2 Zn(2+) ions per subunit.</text>
</comment>
<feature type="binding site" evidence="11 12">
    <location>
        <position position="604"/>
    </location>
    <ligand>
        <name>L-homocysteine</name>
        <dbReference type="ChEBI" id="CHEBI:58199"/>
    </ligand>
</feature>
<dbReference type="HAMAP" id="MF_00172">
    <property type="entry name" value="Meth_synth"/>
    <property type="match status" value="1"/>
</dbReference>
<keyword evidence="6 11" id="KW-0808">Transferase</keyword>
<evidence type="ECO:0000256" key="13">
    <source>
        <dbReference type="PIRSR" id="PIRSR000382-2"/>
    </source>
</evidence>
<feature type="binding site" evidence="11 12">
    <location>
        <begin position="520"/>
        <end position="521"/>
    </location>
    <ligand>
        <name>5-methyltetrahydropteroyltri-L-glutamate</name>
        <dbReference type="ChEBI" id="CHEBI:58207"/>
    </ligand>
</feature>
<dbReference type="InterPro" id="IPR038071">
    <property type="entry name" value="UROD/MetE-like_sf"/>
</dbReference>
<dbReference type="Pfam" id="PF08267">
    <property type="entry name" value="Meth_synt_1"/>
    <property type="match status" value="1"/>
</dbReference>
<keyword evidence="10 11" id="KW-0486">Methionine biosynthesis</keyword>
<feature type="binding site" evidence="11 12">
    <location>
        <begin position="436"/>
        <end position="438"/>
    </location>
    <ligand>
        <name>L-methionine</name>
        <dbReference type="ChEBI" id="CHEBI:57844"/>
    </ligand>
</feature>
<organism evidence="18 20">
    <name type="scientific">Halopseudomonas pelagia</name>
    <dbReference type="NCBI Taxonomy" id="553151"/>
    <lineage>
        <taxon>Bacteria</taxon>
        <taxon>Pseudomonadati</taxon>
        <taxon>Pseudomonadota</taxon>
        <taxon>Gammaproteobacteria</taxon>
        <taxon>Pseudomonadales</taxon>
        <taxon>Pseudomonadaceae</taxon>
        <taxon>Halopseudomonas</taxon>
    </lineage>
</organism>
<keyword evidence="8 11" id="KW-0677">Repeat</keyword>
<keyword evidence="9 11" id="KW-0862">Zinc</keyword>
<feature type="binding site" evidence="11">
    <location>
        <position position="610"/>
    </location>
    <ligand>
        <name>5-methyltetrahydropteroyltri-L-glutamate</name>
        <dbReference type="ChEBI" id="CHEBI:58207"/>
    </ligand>
</feature>
<dbReference type="NCBIfam" id="TIGR01371">
    <property type="entry name" value="met_syn_B12ind"/>
    <property type="match status" value="1"/>
</dbReference>
<feature type="binding site" evidence="11">
    <location>
        <position position="489"/>
    </location>
    <ligand>
        <name>L-homocysteine</name>
        <dbReference type="ChEBI" id="CHEBI:58199"/>
    </ligand>
</feature>
<reference evidence="19 21" key="2">
    <citation type="submission" date="2018-10" db="EMBL/GenBank/DDBJ databases">
        <title>Complete genome sequence of Pseudomonas pelagia strain Kongs-67.</title>
        <authorList>
            <person name="Sinha R.K."/>
            <person name="Krishnan K."/>
        </authorList>
    </citation>
    <scope>NUCLEOTIDE SEQUENCE [LARGE SCALE GENOMIC DNA]</scope>
    <source>
        <strain evidence="19 21">Kongs-67</strain>
    </source>
</reference>
<evidence type="ECO:0000256" key="8">
    <source>
        <dbReference type="ARBA" id="ARBA00022737"/>
    </source>
</evidence>
<evidence type="ECO:0000256" key="7">
    <source>
        <dbReference type="ARBA" id="ARBA00022723"/>
    </source>
</evidence>
<dbReference type="EC" id="2.1.1.14" evidence="11"/>
<comment type="catalytic activity">
    <reaction evidence="11">
        <text>5-methyltetrahydropteroyltri-L-glutamate + L-homocysteine = tetrahydropteroyltri-L-glutamate + L-methionine</text>
        <dbReference type="Rhea" id="RHEA:21196"/>
        <dbReference type="ChEBI" id="CHEBI:57844"/>
        <dbReference type="ChEBI" id="CHEBI:58140"/>
        <dbReference type="ChEBI" id="CHEBI:58199"/>
        <dbReference type="ChEBI" id="CHEBI:58207"/>
        <dbReference type="EC" id="2.1.1.14"/>
    </reaction>
</comment>
<comment type="pathway">
    <text evidence="2 11">Amino-acid biosynthesis; L-methionine biosynthesis via de novo pathway; L-methionine from L-homocysteine (MetE route): step 1/1.</text>
</comment>
<evidence type="ECO:0000256" key="3">
    <source>
        <dbReference type="ARBA" id="ARBA00009553"/>
    </source>
</evidence>
<feature type="binding site" evidence="13">
    <location>
        <position position="648"/>
    </location>
    <ligand>
        <name>Zn(2+)</name>
        <dbReference type="ChEBI" id="CHEBI:29105"/>
        <label>1</label>
        <note>catalytic</note>
    </ligand>
</feature>
<keyword evidence="21" id="KW-1185">Reference proteome</keyword>
<dbReference type="CDD" id="cd03312">
    <property type="entry name" value="CIMS_N_terminal_like"/>
    <property type="match status" value="1"/>
</dbReference>
<dbReference type="FunFam" id="3.20.20.210:FF:000003">
    <property type="entry name" value="5-methyltetrahydropteroyltriglutamate--homocysteine methyltransferase"/>
    <property type="match status" value="1"/>
</dbReference>
<feature type="binding site" evidence="11 12">
    <location>
        <position position="566"/>
    </location>
    <ligand>
        <name>5-methyltetrahydropteroyltri-L-glutamate</name>
        <dbReference type="ChEBI" id="CHEBI:58207"/>
    </ligand>
</feature>
<dbReference type="NCBIfam" id="NF003556">
    <property type="entry name" value="PRK05222.1"/>
    <property type="match status" value="1"/>
</dbReference>
<feature type="domain" description="Cobalamin-independent methionine synthase MetE C-terminal/archaeal" evidence="16">
    <location>
        <begin position="431"/>
        <end position="753"/>
    </location>
</feature>
<dbReference type="CDD" id="cd03311">
    <property type="entry name" value="CIMS_C_terminal_like"/>
    <property type="match status" value="1"/>
</dbReference>
<evidence type="ECO:0000259" key="16">
    <source>
        <dbReference type="Pfam" id="PF01717"/>
    </source>
</evidence>
<feature type="binding site" evidence="12">
    <location>
        <position position="19"/>
    </location>
    <ligand>
        <name>5-methyltetrahydropteroyltri-L-glutamate</name>
        <dbReference type="ChEBI" id="CHEBI:58207"/>
    </ligand>
</feature>
<keyword evidence="7 11" id="KW-0479">Metal-binding</keyword>
<feature type="binding site" evidence="11">
    <location>
        <position position="115"/>
    </location>
    <ligand>
        <name>5-methyltetrahydropteroyltri-L-glutamate</name>
        <dbReference type="ChEBI" id="CHEBI:58207"/>
    </ligand>
</feature>
<dbReference type="Proteomes" id="UP000243750">
    <property type="component" value="Unassembled WGS sequence"/>
</dbReference>
<name>A0AA92EKN5_9GAMM</name>
<feature type="binding site" evidence="11">
    <location>
        <position position="648"/>
    </location>
    <ligand>
        <name>Zn(2+)</name>
        <dbReference type="ChEBI" id="CHEBI:29105"/>
        <note>catalytic</note>
    </ligand>
</feature>
<feature type="binding site" evidence="11">
    <location>
        <position position="731"/>
    </location>
    <ligand>
        <name>Zn(2+)</name>
        <dbReference type="ChEBI" id="CHEBI:29105"/>
        <note>catalytic</note>
    </ligand>
</feature>
<feature type="binding site" evidence="12">
    <location>
        <position position="120"/>
    </location>
    <ligand>
        <name>5-methyltetrahydropteroyltri-L-glutamate</name>
        <dbReference type="ChEBI" id="CHEBI:58207"/>
    </ligand>
</feature>
<keyword evidence="4 11" id="KW-0489">Methyltransferase</keyword>
<evidence type="ECO:0000256" key="14">
    <source>
        <dbReference type="PIRSR" id="PIRSR000382-3"/>
    </source>
</evidence>
<feature type="binding site" evidence="13">
    <location>
        <position position="731"/>
    </location>
    <ligand>
        <name>Zn(2+)</name>
        <dbReference type="ChEBI" id="CHEBI:29105"/>
        <label>1</label>
        <note>catalytic</note>
    </ligand>
</feature>
<dbReference type="EMBL" id="CP033116">
    <property type="protein sequence ID" value="QFY56741.1"/>
    <property type="molecule type" value="Genomic_DNA"/>
</dbReference>
<evidence type="ECO:0000256" key="4">
    <source>
        <dbReference type="ARBA" id="ARBA00022603"/>
    </source>
</evidence>
<dbReference type="Gene3D" id="3.20.20.210">
    <property type="match status" value="2"/>
</dbReference>
<feature type="binding site" evidence="11 12">
    <location>
        <position position="489"/>
    </location>
    <ligand>
        <name>L-methionine</name>
        <dbReference type="ChEBI" id="CHEBI:57844"/>
    </ligand>
</feature>
<comment type="similarity">
    <text evidence="3 11">Belongs to the vitamin-B12 independent methionine synthase family.</text>
</comment>
<dbReference type="InterPro" id="IPR002629">
    <property type="entry name" value="Met_Synth_C/arc"/>
</dbReference>
<comment type="cofactor">
    <cofactor evidence="11">
        <name>Zn(2+)</name>
        <dbReference type="ChEBI" id="CHEBI:29105"/>
    </cofactor>
    <text evidence="11">Binds 1 zinc ion per subunit.</text>
</comment>
<evidence type="ECO:0000256" key="6">
    <source>
        <dbReference type="ARBA" id="ARBA00022679"/>
    </source>
</evidence>
<dbReference type="FunFam" id="3.20.20.210:FF:000002">
    <property type="entry name" value="5-methyltetrahydropteroyltriglutamate--homocysteine methyltransferase"/>
    <property type="match status" value="1"/>
</dbReference>
<dbReference type="EMBL" id="NWMT01000187">
    <property type="protein sequence ID" value="PCC98691.1"/>
    <property type="molecule type" value="Genomic_DNA"/>
</dbReference>
<dbReference type="InterPro" id="IPR013215">
    <property type="entry name" value="Cbl-indep_Met_Synth_N"/>
</dbReference>
<accession>A0AA92EKN5</accession>
<protein>
    <recommendedName>
        <fullName evidence="11">5-methyltetrahydropteroyltriglutamate--homocysteine methyltransferase</fullName>
        <ecNumber evidence="11">2.1.1.14</ecNumber>
    </recommendedName>
    <alternativeName>
        <fullName evidence="11">Cobalamin-independent methionine synthase</fullName>
    </alternativeName>
    <alternativeName>
        <fullName evidence="11">Methionine synthase, vitamin-B12 independent isozyme</fullName>
    </alternativeName>
</protein>
<evidence type="ECO:0000256" key="12">
    <source>
        <dbReference type="PIRSR" id="PIRSR000382-1"/>
    </source>
</evidence>
<dbReference type="InterPro" id="IPR006276">
    <property type="entry name" value="Cobalamin-indep_Met_synthase"/>
</dbReference>
<evidence type="ECO:0000256" key="5">
    <source>
        <dbReference type="ARBA" id="ARBA00022605"/>
    </source>
</evidence>
<feature type="binding site" evidence="11 12">
    <location>
        <begin position="436"/>
        <end position="438"/>
    </location>
    <ligand>
        <name>L-homocysteine</name>
        <dbReference type="ChEBI" id="CHEBI:58199"/>
    </ligand>
</feature>
<feature type="binding site" evidence="11 12">
    <location>
        <position position="604"/>
    </location>
    <ligand>
        <name>L-methionine</name>
        <dbReference type="ChEBI" id="CHEBI:57844"/>
    </ligand>
</feature>
<comment type="function">
    <text evidence="1 11">Catalyzes the transfer of a methyl group from 5-methyltetrahydrofolate to homocysteine resulting in methionine formation.</text>
</comment>
<feature type="binding site" evidence="13">
    <location>
        <position position="646"/>
    </location>
    <ligand>
        <name>Zn(2+)</name>
        <dbReference type="ChEBI" id="CHEBI:29105"/>
        <label>1</label>
        <note>catalytic</note>
    </ligand>
</feature>
<feature type="domain" description="Cobalamin-independent methionine synthase MetE N-terminal" evidence="17">
    <location>
        <begin position="4"/>
        <end position="312"/>
    </location>
</feature>
<dbReference type="SUPFAM" id="SSF51726">
    <property type="entry name" value="UROD/MetE-like"/>
    <property type="match status" value="2"/>
</dbReference>
<evidence type="ECO:0000256" key="15">
    <source>
        <dbReference type="SAM" id="MobiDB-lite"/>
    </source>
</evidence>
<dbReference type="Proteomes" id="UP000344571">
    <property type="component" value="Chromosome"/>
</dbReference>
<feature type="binding site" evidence="13">
    <location>
        <position position="670"/>
    </location>
    <ligand>
        <name>Zn(2+)</name>
        <dbReference type="ChEBI" id="CHEBI:29105"/>
        <label>1</label>
        <note>catalytic</note>
    </ligand>
</feature>
<feature type="compositionally biased region" description="Polar residues" evidence="15">
    <location>
        <begin position="765"/>
        <end position="776"/>
    </location>
</feature>
<dbReference type="PIRSF" id="PIRSF000382">
    <property type="entry name" value="MeTrfase_B12_ind"/>
    <property type="match status" value="1"/>
</dbReference>
<evidence type="ECO:0000313" key="20">
    <source>
        <dbReference type="Proteomes" id="UP000243750"/>
    </source>
</evidence>
<dbReference type="RefSeq" id="WP_096347223.1">
    <property type="nucleotide sequence ID" value="NZ_CP033116.1"/>
</dbReference>
<evidence type="ECO:0000256" key="2">
    <source>
        <dbReference type="ARBA" id="ARBA00004681"/>
    </source>
</evidence>
<evidence type="ECO:0000256" key="1">
    <source>
        <dbReference type="ARBA" id="ARBA00002777"/>
    </source>
</evidence>
<reference evidence="18 20" key="1">
    <citation type="submission" date="2017-09" db="EMBL/GenBank/DDBJ databases">
        <title>Bacterial and phytoplankton interrelationship in Kongsfjorden, an Arctic fjord.</title>
        <authorList>
            <person name="Sinha R."/>
            <person name="Krishnan K."/>
        </authorList>
    </citation>
    <scope>NUCLEOTIDE SEQUENCE [LARGE SCALE GENOMIC DNA]</scope>
    <source>
        <strain evidence="18 20">58</strain>
    </source>
</reference>
<feature type="active site" description="Proton donor" evidence="11 14">
    <location>
        <position position="699"/>
    </location>
</feature>
<dbReference type="GO" id="GO:0008270">
    <property type="term" value="F:zinc ion binding"/>
    <property type="evidence" value="ECO:0007669"/>
    <property type="project" value="InterPro"/>
</dbReference>
<evidence type="ECO:0000256" key="11">
    <source>
        <dbReference type="HAMAP-Rule" id="MF_00172"/>
    </source>
</evidence>
<evidence type="ECO:0000313" key="19">
    <source>
        <dbReference type="EMBL" id="QFY56741.1"/>
    </source>
</evidence>
<evidence type="ECO:0000259" key="17">
    <source>
        <dbReference type="Pfam" id="PF08267"/>
    </source>
</evidence>
<evidence type="ECO:0000313" key="18">
    <source>
        <dbReference type="EMBL" id="PCC98691.1"/>
    </source>
</evidence>
<dbReference type="PANTHER" id="PTHR30519">
    <property type="entry name" value="5-METHYLTETRAHYDROPTEROYLTRIGLUTAMATE--HOMOCYSTEINE METHYLTRANSFERASE"/>
    <property type="match status" value="1"/>
</dbReference>